<dbReference type="InterPro" id="IPR050965">
    <property type="entry name" value="UPF0336/Enoyl-CoA_hydratase"/>
</dbReference>
<proteinExistence type="predicted"/>
<dbReference type="AlphaFoldDB" id="A0A968KRU5"/>
<feature type="domain" description="MaoC-like" evidence="2">
    <location>
        <begin position="10"/>
        <end position="102"/>
    </location>
</feature>
<accession>A0A968KRU5</accession>
<evidence type="ECO:0000256" key="1">
    <source>
        <dbReference type="ARBA" id="ARBA00023239"/>
    </source>
</evidence>
<dbReference type="SUPFAM" id="SSF54637">
    <property type="entry name" value="Thioesterase/thiol ester dehydrase-isomerase"/>
    <property type="match status" value="1"/>
</dbReference>
<dbReference type="PANTHER" id="PTHR43437:SF3">
    <property type="entry name" value="HYDROXYACYL-THIOESTER DEHYDRATASE TYPE 2, MITOCHONDRIAL"/>
    <property type="match status" value="1"/>
</dbReference>
<dbReference type="Pfam" id="PF01575">
    <property type="entry name" value="MaoC_dehydratas"/>
    <property type="match status" value="1"/>
</dbReference>
<evidence type="ECO:0000259" key="2">
    <source>
        <dbReference type="Pfam" id="PF01575"/>
    </source>
</evidence>
<keyword evidence="1" id="KW-0456">Lyase</keyword>
<dbReference type="CDD" id="cd03449">
    <property type="entry name" value="R_hydratase"/>
    <property type="match status" value="1"/>
</dbReference>
<dbReference type="PANTHER" id="PTHR43437">
    <property type="entry name" value="HYDROXYACYL-THIOESTER DEHYDRATASE TYPE 2, MITOCHONDRIAL-RELATED"/>
    <property type="match status" value="1"/>
</dbReference>
<dbReference type="InterPro" id="IPR002539">
    <property type="entry name" value="MaoC-like_dom"/>
</dbReference>
<protein>
    <submittedName>
        <fullName evidence="3">MaoC family dehydratase</fullName>
    </submittedName>
</protein>
<keyword evidence="4" id="KW-1185">Reference proteome</keyword>
<gene>
    <name evidence="3" type="ORF">HCT14_06315</name>
</gene>
<name>A0A968KRU5_9SPIO</name>
<dbReference type="GO" id="GO:0019171">
    <property type="term" value="F:(3R)-hydroxyacyl-[acyl-carrier-protein] dehydratase activity"/>
    <property type="evidence" value="ECO:0007669"/>
    <property type="project" value="TreeGrafter"/>
</dbReference>
<dbReference type="RefSeq" id="WP_167700688.1">
    <property type="nucleotide sequence ID" value="NZ_CP118174.1"/>
</dbReference>
<organism evidence="3 4">
    <name type="scientific">Entomospira entomophila</name>
    <dbReference type="NCBI Taxonomy" id="2719988"/>
    <lineage>
        <taxon>Bacteria</taxon>
        <taxon>Pseudomonadati</taxon>
        <taxon>Spirochaetota</taxon>
        <taxon>Spirochaetia</taxon>
        <taxon>Spirochaetales</taxon>
        <taxon>Spirochaetaceae</taxon>
        <taxon>Entomospira</taxon>
    </lineage>
</organism>
<dbReference type="InterPro" id="IPR029069">
    <property type="entry name" value="HotDog_dom_sf"/>
</dbReference>
<dbReference type="FunFam" id="3.10.129.10:FF:000042">
    <property type="entry name" value="MaoC domain protein dehydratase"/>
    <property type="match status" value="1"/>
</dbReference>
<sequence>MKFSELEVGMKASLSRTITEADIFAYAGVSMDFNPAHIDEESAKNGIFKKRIAHGMLSAGFISAILGTKLPGEGSIYMGQELKFTAPVYIGDTVTATCEIIELVPEKNRVILSTICTKQDGTEVITGKATVLKKD</sequence>
<evidence type="ECO:0000313" key="3">
    <source>
        <dbReference type="EMBL" id="NIZ41113.1"/>
    </source>
</evidence>
<dbReference type="GO" id="GO:0006633">
    <property type="term" value="P:fatty acid biosynthetic process"/>
    <property type="evidence" value="ECO:0007669"/>
    <property type="project" value="TreeGrafter"/>
</dbReference>
<evidence type="ECO:0000313" key="4">
    <source>
        <dbReference type="Proteomes" id="UP000711995"/>
    </source>
</evidence>
<dbReference type="Gene3D" id="3.10.129.10">
    <property type="entry name" value="Hotdog Thioesterase"/>
    <property type="match status" value="1"/>
</dbReference>
<reference evidence="3 4" key="1">
    <citation type="submission" date="2020-03" db="EMBL/GenBank/DDBJ databases">
        <title>Spirochaetal bacteria isolated from arthropods constitute a novel genus Entomospira genus novum within the order Spirochaetales.</title>
        <authorList>
            <person name="Grana-Miraglia L."/>
            <person name="Sikutova S."/>
            <person name="Fingerle V."/>
            <person name="Sing A."/>
            <person name="Castillo-Ramirez S."/>
            <person name="Margos G."/>
            <person name="Rudolf I."/>
        </authorList>
    </citation>
    <scope>NUCLEOTIDE SEQUENCE [LARGE SCALE GENOMIC DNA]</scope>
    <source>
        <strain evidence="3 4">BR193</strain>
    </source>
</reference>
<dbReference type="EMBL" id="JAATLJ010000001">
    <property type="protein sequence ID" value="NIZ41113.1"/>
    <property type="molecule type" value="Genomic_DNA"/>
</dbReference>
<comment type="caution">
    <text evidence="3">The sequence shown here is derived from an EMBL/GenBank/DDBJ whole genome shotgun (WGS) entry which is preliminary data.</text>
</comment>
<dbReference type="Proteomes" id="UP000711995">
    <property type="component" value="Unassembled WGS sequence"/>
</dbReference>